<dbReference type="GO" id="GO:0043527">
    <property type="term" value="C:tRNA methyltransferase complex"/>
    <property type="evidence" value="ECO:0007669"/>
    <property type="project" value="TreeGrafter"/>
</dbReference>
<evidence type="ECO:0000256" key="1">
    <source>
        <dbReference type="ARBA" id="ARBA00000142"/>
    </source>
</evidence>
<gene>
    <name evidence="8" type="ORF">COX64_03380</name>
</gene>
<evidence type="ECO:0000256" key="6">
    <source>
        <dbReference type="ARBA" id="ARBA00022691"/>
    </source>
</evidence>
<dbReference type="GO" id="GO:0008176">
    <property type="term" value="F:tRNA (guanine(46)-N7)-methyltransferase activity"/>
    <property type="evidence" value="ECO:0007669"/>
    <property type="project" value="UniProtKB-EC"/>
</dbReference>
<dbReference type="InterPro" id="IPR029063">
    <property type="entry name" value="SAM-dependent_MTases_sf"/>
</dbReference>
<accession>A0A2M7W1J9</accession>
<reference evidence="9" key="1">
    <citation type="submission" date="2017-09" db="EMBL/GenBank/DDBJ databases">
        <title>Depth-based differentiation of microbial function through sediment-hosted aquifers and enrichment of novel symbionts in the deep terrestrial subsurface.</title>
        <authorList>
            <person name="Probst A.J."/>
            <person name="Ladd B."/>
            <person name="Jarett J.K."/>
            <person name="Geller-Mcgrath D.E."/>
            <person name="Sieber C.M.K."/>
            <person name="Emerson J.B."/>
            <person name="Anantharaman K."/>
            <person name="Thomas B.C."/>
            <person name="Malmstrom R."/>
            <person name="Stieglmeier M."/>
            <person name="Klingl A."/>
            <person name="Woyke T."/>
            <person name="Ryan C.M."/>
            <person name="Banfield J.F."/>
        </authorList>
    </citation>
    <scope>NUCLEOTIDE SEQUENCE [LARGE SCALE GENOMIC DNA]</scope>
</reference>
<dbReference type="InterPro" id="IPR003358">
    <property type="entry name" value="tRNA_(Gua-N-7)_MeTrfase_Trmb"/>
</dbReference>
<evidence type="ECO:0000256" key="3">
    <source>
        <dbReference type="ARBA" id="ARBA00011977"/>
    </source>
</evidence>
<keyword evidence="4" id="KW-0489">Methyltransferase</keyword>
<name>A0A2M7W1J9_9BACT</name>
<dbReference type="PANTHER" id="PTHR23417">
    <property type="entry name" value="3-DEOXY-D-MANNO-OCTULOSONIC-ACID TRANSFERASE/TRNA GUANINE-N 7 - -METHYLTRANSFERASE"/>
    <property type="match status" value="1"/>
</dbReference>
<evidence type="ECO:0000313" key="8">
    <source>
        <dbReference type="EMBL" id="PJA13437.1"/>
    </source>
</evidence>
<evidence type="ECO:0000256" key="4">
    <source>
        <dbReference type="ARBA" id="ARBA00022603"/>
    </source>
</evidence>
<sequence length="226" mass="26643">MNEQAWQFKREVQDFWKKVIKRLQVPFFTLTANNLKSTTYPDLPGPLDWQKIAGERKIHVEIGSGHGEVLLANNRMKSIVVGYEIKSRFFRLSQRKTRRRDDIFVYKGSGYESLALHFKNDTISTLYILFPDPWHKKKHARRRPLTEKFFARVAQKLKKGGTIIIATDWQEYSDFIGSEVQKVTKQYEITICPYVPDDYSLPITHYHRKWARKGRSFTAFVLKKLG</sequence>
<dbReference type="Gene3D" id="3.40.50.150">
    <property type="entry name" value="Vaccinia Virus protein VP39"/>
    <property type="match status" value="1"/>
</dbReference>
<comment type="caution">
    <text evidence="8">The sequence shown here is derived from an EMBL/GenBank/DDBJ whole genome shotgun (WGS) entry which is preliminary data.</text>
</comment>
<dbReference type="PANTHER" id="PTHR23417:SF14">
    <property type="entry name" value="PENTACOTRIPEPTIDE-REPEAT REGION OF PRORP DOMAIN-CONTAINING PROTEIN"/>
    <property type="match status" value="1"/>
</dbReference>
<protein>
    <recommendedName>
        <fullName evidence="3">tRNA (guanine(46)-N(7))-methyltransferase</fullName>
        <ecNumber evidence="3">2.1.1.33</ecNumber>
    </recommendedName>
</protein>
<keyword evidence="5" id="KW-0808">Transferase</keyword>
<dbReference type="EC" id="2.1.1.33" evidence="3"/>
<dbReference type="AlphaFoldDB" id="A0A2M7W1J9"/>
<dbReference type="SUPFAM" id="SSF53335">
    <property type="entry name" value="S-adenosyl-L-methionine-dependent methyltransferases"/>
    <property type="match status" value="1"/>
</dbReference>
<comment type="function">
    <text evidence="2">Catalyzes the formation of N(7)-methylguanine at position 46 (m7G46) in tRNA.</text>
</comment>
<evidence type="ECO:0000256" key="7">
    <source>
        <dbReference type="ARBA" id="ARBA00022694"/>
    </source>
</evidence>
<evidence type="ECO:0000313" key="9">
    <source>
        <dbReference type="Proteomes" id="UP000228952"/>
    </source>
</evidence>
<dbReference type="EMBL" id="PFQB01000086">
    <property type="protein sequence ID" value="PJA13437.1"/>
    <property type="molecule type" value="Genomic_DNA"/>
</dbReference>
<keyword evidence="7" id="KW-0819">tRNA processing</keyword>
<dbReference type="PROSITE" id="PS51625">
    <property type="entry name" value="SAM_MT_TRMB"/>
    <property type="match status" value="1"/>
</dbReference>
<dbReference type="Pfam" id="PF02390">
    <property type="entry name" value="Methyltransf_4"/>
    <property type="match status" value="1"/>
</dbReference>
<organism evidence="8 9">
    <name type="scientific">Candidatus Dojkabacteria bacterium CG_4_10_14_0_2_um_filter_Dojkabacteria_WS6_41_15</name>
    <dbReference type="NCBI Taxonomy" id="2014249"/>
    <lineage>
        <taxon>Bacteria</taxon>
        <taxon>Candidatus Dojkabacteria</taxon>
    </lineage>
</organism>
<keyword evidence="6" id="KW-0949">S-adenosyl-L-methionine</keyword>
<dbReference type="Proteomes" id="UP000228952">
    <property type="component" value="Unassembled WGS sequence"/>
</dbReference>
<comment type="catalytic activity">
    <reaction evidence="1">
        <text>guanosine(46) in tRNA + S-adenosyl-L-methionine = N(7)-methylguanosine(46) in tRNA + S-adenosyl-L-homocysteine</text>
        <dbReference type="Rhea" id="RHEA:42708"/>
        <dbReference type="Rhea" id="RHEA-COMP:10188"/>
        <dbReference type="Rhea" id="RHEA-COMP:10189"/>
        <dbReference type="ChEBI" id="CHEBI:57856"/>
        <dbReference type="ChEBI" id="CHEBI:59789"/>
        <dbReference type="ChEBI" id="CHEBI:74269"/>
        <dbReference type="ChEBI" id="CHEBI:74480"/>
        <dbReference type="EC" id="2.1.1.33"/>
    </reaction>
</comment>
<dbReference type="CDD" id="cd02440">
    <property type="entry name" value="AdoMet_MTases"/>
    <property type="match status" value="1"/>
</dbReference>
<proteinExistence type="predicted"/>
<evidence type="ECO:0000256" key="5">
    <source>
        <dbReference type="ARBA" id="ARBA00022679"/>
    </source>
</evidence>
<evidence type="ECO:0000256" key="2">
    <source>
        <dbReference type="ARBA" id="ARBA00003015"/>
    </source>
</evidence>